<dbReference type="EMBL" id="CP028777">
    <property type="protein sequence ID" value="AWU78294.1"/>
    <property type="molecule type" value="Genomic_DNA"/>
</dbReference>
<proteinExistence type="predicted"/>
<name>A0A099P3L7_PICKU</name>
<evidence type="ECO:0000313" key="1">
    <source>
        <dbReference type="EMBL" id="AWU78294.1"/>
    </source>
</evidence>
<dbReference type="Proteomes" id="UP000029867">
    <property type="component" value="Unassembled WGS sequence"/>
</dbReference>
<dbReference type="Proteomes" id="UP000249293">
    <property type="component" value="Chromosome 5"/>
</dbReference>
<protein>
    <recommendedName>
        <fullName evidence="5">ATPase expression protein 1</fullName>
    </recommendedName>
</protein>
<accession>A0A099P3L7</accession>
<dbReference type="OrthoDB" id="3992587at2759"/>
<evidence type="ECO:0008006" key="5">
    <source>
        <dbReference type="Google" id="ProtNLM"/>
    </source>
</evidence>
<dbReference type="HOGENOM" id="CLU_556744_0_0_1"/>
<reference evidence="2" key="2">
    <citation type="submission" date="2014-08" db="EMBL/GenBank/DDBJ databases">
        <title>Exploiting Issatchenkia orientalis SD108 for Succinic Acid Production.</title>
        <authorList>
            <person name="Xiao H."/>
            <person name="Shao Z."/>
            <person name="Jiang Y."/>
            <person name="Dole S."/>
            <person name="Zhao H."/>
        </authorList>
    </citation>
    <scope>NUCLEOTIDE SEQUENCE [LARGE SCALE GENOMIC DNA]</scope>
    <source>
        <strain evidence="2">SD108</strain>
    </source>
</reference>
<dbReference type="RefSeq" id="XP_029323770.1">
    <property type="nucleotide sequence ID" value="XM_029467910.1"/>
</dbReference>
<keyword evidence="4" id="KW-1185">Reference proteome</keyword>
<evidence type="ECO:0000313" key="3">
    <source>
        <dbReference type="Proteomes" id="UP000029867"/>
    </source>
</evidence>
<evidence type="ECO:0000313" key="4">
    <source>
        <dbReference type="Proteomes" id="UP000249293"/>
    </source>
</evidence>
<organism evidence="2 3">
    <name type="scientific">Pichia kudriavzevii</name>
    <name type="common">Yeast</name>
    <name type="synonym">Issatchenkia orientalis</name>
    <dbReference type="NCBI Taxonomy" id="4909"/>
    <lineage>
        <taxon>Eukaryota</taxon>
        <taxon>Fungi</taxon>
        <taxon>Dikarya</taxon>
        <taxon>Ascomycota</taxon>
        <taxon>Saccharomycotina</taxon>
        <taxon>Pichiomycetes</taxon>
        <taxon>Pichiales</taxon>
        <taxon>Pichiaceae</taxon>
        <taxon>Pichia</taxon>
    </lineage>
</organism>
<dbReference type="EMBL" id="JQFK01000008">
    <property type="protein sequence ID" value="KGK39510.1"/>
    <property type="molecule type" value="Genomic_DNA"/>
</dbReference>
<sequence length="490" mass="56683">MTVALSGSSRRFCVGTVSKIACPIRGKRYNSSAQYEDPEDVKKREDLYKRLTGKPLDDIETKKIYETPLVSTVAFRNPEVLSSPFVCLDENIALRSIFTELLNKTELDKYDYFMKINTDTSATHQDRLDAVINWRHKFKKSFKSIPVNINESNLILNSNFIEFFDRVTANMHDFDITRSVSQLQEEFYKLSYTDTFILHLKYVPKLSEDKRGVFINQLDKYLQESILHFHDSSLEQICLELLKLKEVQLITNIINSYDTTTHSRFYDNISPHFLHQYLEGLITQNDVQTASQVLNYLSDNEYIIPSDTLTQYFKLVHTVVTNVQAPKNKKEMLFNLLTKSTSCMLLQDGMLNEEIVFYITDFIRINILHIFVKYLQLSPNYKELNSIPDIIIQRISSSSPFHRKSDQKKAIFTTNLLNSLNFESKEISDACKKNIIRIYAEAHSPLAVLNWSKQLEIPLSTVERDSFVKILSVPSGSDNVTSSFDISDKL</sequence>
<reference evidence="3" key="1">
    <citation type="journal article" date="2014" name="Microb. Cell Fact.">
        <title>Exploiting Issatchenkia orientalis SD108 for succinic acid production.</title>
        <authorList>
            <person name="Xiao H."/>
            <person name="Shao Z."/>
            <person name="Jiang Y."/>
            <person name="Dole S."/>
            <person name="Zhao H."/>
        </authorList>
    </citation>
    <scope>NUCLEOTIDE SEQUENCE [LARGE SCALE GENOMIC DNA]</scope>
    <source>
        <strain evidence="3">SD108</strain>
    </source>
</reference>
<evidence type="ECO:0000313" key="2">
    <source>
        <dbReference type="EMBL" id="KGK39510.1"/>
    </source>
</evidence>
<gene>
    <name evidence="1" type="ORF">C5L36_0E03520</name>
    <name evidence="2" type="ORF">JL09_g1342</name>
</gene>
<dbReference type="KEGG" id="pkz:C5L36_0E03520"/>
<reference evidence="1 4" key="3">
    <citation type="submission" date="2018-06" db="EMBL/GenBank/DDBJ databases">
        <title>Population genomics shows no distinction between pathogenic Candida krusei and environmental Pichia kudriavzevii: One species, four names.</title>
        <authorList>
            <person name="Douglass A.P."/>
            <person name="Offei B."/>
            <person name="Braun-Galleani S."/>
            <person name="Coughlan A.Y."/>
            <person name="Martos A."/>
            <person name="Ortiz-Merino R.A."/>
            <person name="Byrne K.P."/>
            <person name="Wolfe K.H."/>
        </authorList>
    </citation>
    <scope>NUCLEOTIDE SEQUENCE [LARGE SCALE GENOMIC DNA]</scope>
    <source>
        <strain evidence="1 4">CBS573</strain>
    </source>
</reference>
<dbReference type="VEuPathDB" id="FungiDB:C5L36_0E03520"/>
<dbReference type="GeneID" id="40386153"/>
<dbReference type="AlphaFoldDB" id="A0A099P3L7"/>